<evidence type="ECO:0000313" key="12">
    <source>
        <dbReference type="EMBL" id="UJS26356.1"/>
    </source>
</evidence>
<evidence type="ECO:0000256" key="9">
    <source>
        <dbReference type="SAM" id="Phobius"/>
    </source>
</evidence>
<dbReference type="InterPro" id="IPR027470">
    <property type="entry name" value="Cation_efflux_CTD"/>
</dbReference>
<feature type="transmembrane region" description="Helical" evidence="9">
    <location>
        <begin position="28"/>
        <end position="46"/>
    </location>
</feature>
<evidence type="ECO:0000256" key="2">
    <source>
        <dbReference type="ARBA" id="ARBA00008873"/>
    </source>
</evidence>
<dbReference type="SUPFAM" id="SSF161111">
    <property type="entry name" value="Cation efflux protein transmembrane domain-like"/>
    <property type="match status" value="1"/>
</dbReference>
<dbReference type="EMBL" id="CP091244">
    <property type="protein sequence ID" value="UJS26356.1"/>
    <property type="molecule type" value="Genomic_DNA"/>
</dbReference>
<feature type="domain" description="Cation efflux protein cytoplasmic" evidence="11">
    <location>
        <begin position="226"/>
        <end position="297"/>
    </location>
</feature>
<keyword evidence="6 9" id="KW-1133">Transmembrane helix</keyword>
<keyword evidence="13" id="KW-1185">Reference proteome</keyword>
<dbReference type="InterPro" id="IPR027469">
    <property type="entry name" value="Cation_efflux_TMD_sf"/>
</dbReference>
<evidence type="ECO:0000256" key="5">
    <source>
        <dbReference type="ARBA" id="ARBA00022906"/>
    </source>
</evidence>
<dbReference type="RefSeq" id="WP_236501738.1">
    <property type="nucleotide sequence ID" value="NZ_CP091244.1"/>
</dbReference>
<accession>A0ABY3T459</accession>
<dbReference type="Pfam" id="PF01545">
    <property type="entry name" value="Cation_efflux"/>
    <property type="match status" value="1"/>
</dbReference>
<evidence type="ECO:0000259" key="11">
    <source>
        <dbReference type="Pfam" id="PF16916"/>
    </source>
</evidence>
<keyword evidence="8 9" id="KW-0472">Membrane</keyword>
<feature type="transmembrane region" description="Helical" evidence="9">
    <location>
        <begin position="163"/>
        <end position="188"/>
    </location>
</feature>
<sequence>MTAIDNAHTGHDHGHEHHHHAPKTFNRAFAVGIALNFGFVLVEAFYGWRINSLALLADAGHNLSDVAGLLVAWGGMLAGGLLPNVRHSYGWKRASILAAFANALLLLVAMGSLMWEAVGRLGTETAPDGYTIMAVAGVGVVINTATALLFMRGSDDLNIRGAFLHMAADALVSVGVVVSGALALWFGWGWLDPVVSLAIAVVIVWGTWSLFHQSLHLLFDGVPQGVSLPEVQTYLQTLPGVTGVHDLHIWALGTSEVAMTAHLLMPDGSPGDVFLTELAAELREHFGIQHPTVQIETQAAECGCQQHFL</sequence>
<evidence type="ECO:0000256" key="3">
    <source>
        <dbReference type="ARBA" id="ARBA00022448"/>
    </source>
</evidence>
<evidence type="ECO:0000256" key="4">
    <source>
        <dbReference type="ARBA" id="ARBA00022692"/>
    </source>
</evidence>
<keyword evidence="7" id="KW-0406">Ion transport</keyword>
<proteinExistence type="inferred from homology"/>
<evidence type="ECO:0000256" key="8">
    <source>
        <dbReference type="ARBA" id="ARBA00023136"/>
    </source>
</evidence>
<reference evidence="12" key="1">
    <citation type="journal article" date="2022" name="Microorganisms">
        <title>Two New Species of Filamentous Sulfur Bacteria of the Genus Thiothrix, Thiothrix winogradskyi sp. nov. and 'Candidatus Thiothrix sulfatifontis' sp. nov.</title>
        <authorList>
            <person name="Ravin N.V."/>
            <person name="Rossetti S."/>
            <person name="Beletsky A.V."/>
            <person name="Kadnikov V.V."/>
            <person name="Rudenko T.S."/>
            <person name="Smolyakov D.D."/>
            <person name="Moskvitina M.I."/>
            <person name="Gureeva M.V."/>
            <person name="Mardanov A.V."/>
            <person name="Grabovich M.Y."/>
        </authorList>
    </citation>
    <scope>NUCLEOTIDE SEQUENCE</scope>
    <source>
        <strain evidence="12">CT3</strain>
    </source>
</reference>
<evidence type="ECO:0000256" key="6">
    <source>
        <dbReference type="ARBA" id="ARBA00022989"/>
    </source>
</evidence>
<feature type="transmembrane region" description="Helical" evidence="9">
    <location>
        <begin position="97"/>
        <end position="118"/>
    </location>
</feature>
<dbReference type="PANTHER" id="PTHR11562:SF17">
    <property type="entry name" value="RE54080P-RELATED"/>
    <property type="match status" value="1"/>
</dbReference>
<protein>
    <submittedName>
        <fullName evidence="12">Cation diffusion facilitator family transporter</fullName>
    </submittedName>
</protein>
<dbReference type="InterPro" id="IPR002524">
    <property type="entry name" value="Cation_efflux"/>
</dbReference>
<organism evidence="12 13">
    <name type="scientific">Thiothrix winogradskyi</name>
    <dbReference type="NCBI Taxonomy" id="96472"/>
    <lineage>
        <taxon>Bacteria</taxon>
        <taxon>Pseudomonadati</taxon>
        <taxon>Pseudomonadota</taxon>
        <taxon>Gammaproteobacteria</taxon>
        <taxon>Thiotrichales</taxon>
        <taxon>Thiotrichaceae</taxon>
        <taxon>Thiothrix</taxon>
    </lineage>
</organism>
<keyword evidence="5" id="KW-0864">Zinc transport</keyword>
<evidence type="ECO:0000256" key="7">
    <source>
        <dbReference type="ARBA" id="ARBA00023065"/>
    </source>
</evidence>
<evidence type="ECO:0000313" key="13">
    <source>
        <dbReference type="Proteomes" id="UP001054801"/>
    </source>
</evidence>
<dbReference type="InterPro" id="IPR058533">
    <property type="entry name" value="Cation_efflux_TM"/>
</dbReference>
<keyword evidence="3" id="KW-0813">Transport</keyword>
<dbReference type="InterPro" id="IPR050681">
    <property type="entry name" value="CDF/SLC30A"/>
</dbReference>
<comment type="similarity">
    <text evidence="2">Belongs to the cation diffusion facilitator (CDF) transporter (TC 2.A.4) family. SLC30A subfamily.</text>
</comment>
<dbReference type="PANTHER" id="PTHR11562">
    <property type="entry name" value="CATION EFFLUX PROTEIN/ ZINC TRANSPORTER"/>
    <property type="match status" value="1"/>
</dbReference>
<keyword evidence="5" id="KW-0862">Zinc</keyword>
<comment type="subcellular location">
    <subcellularLocation>
        <location evidence="1">Membrane</location>
        <topology evidence="1">Multi-pass membrane protein</topology>
    </subcellularLocation>
</comment>
<feature type="domain" description="Cation efflux protein transmembrane" evidence="10">
    <location>
        <begin position="31"/>
        <end position="218"/>
    </location>
</feature>
<feature type="transmembrane region" description="Helical" evidence="9">
    <location>
        <begin position="194"/>
        <end position="211"/>
    </location>
</feature>
<dbReference type="InterPro" id="IPR036837">
    <property type="entry name" value="Cation_efflux_CTD_sf"/>
</dbReference>
<dbReference type="Proteomes" id="UP001054801">
    <property type="component" value="Chromosome"/>
</dbReference>
<keyword evidence="4 9" id="KW-0812">Transmembrane</keyword>
<evidence type="ECO:0000256" key="1">
    <source>
        <dbReference type="ARBA" id="ARBA00004141"/>
    </source>
</evidence>
<feature type="transmembrane region" description="Helical" evidence="9">
    <location>
        <begin position="130"/>
        <end position="151"/>
    </location>
</feature>
<dbReference type="Pfam" id="PF16916">
    <property type="entry name" value="ZT_dimer"/>
    <property type="match status" value="1"/>
</dbReference>
<dbReference type="Gene3D" id="1.20.1510.10">
    <property type="entry name" value="Cation efflux protein transmembrane domain"/>
    <property type="match status" value="1"/>
</dbReference>
<gene>
    <name evidence="12" type="ORF">L2Y54_10040</name>
</gene>
<dbReference type="NCBIfam" id="TIGR01297">
    <property type="entry name" value="CDF"/>
    <property type="match status" value="1"/>
</dbReference>
<feature type="transmembrane region" description="Helical" evidence="9">
    <location>
        <begin position="66"/>
        <end position="85"/>
    </location>
</feature>
<dbReference type="SUPFAM" id="SSF160240">
    <property type="entry name" value="Cation efflux protein cytoplasmic domain-like"/>
    <property type="match status" value="1"/>
</dbReference>
<evidence type="ECO:0000259" key="10">
    <source>
        <dbReference type="Pfam" id="PF01545"/>
    </source>
</evidence>
<name>A0ABY3T459_9GAMM</name>